<dbReference type="EMBL" id="AP024412">
    <property type="protein sequence ID" value="BCR35790.1"/>
    <property type="molecule type" value="Genomic_DNA"/>
</dbReference>
<dbReference type="RefSeq" id="WP_176238625.1">
    <property type="nucleotide sequence ID" value="NZ_AP024412.1"/>
</dbReference>
<accession>A0A7U9TGM4</accession>
<feature type="signal peptide" evidence="1">
    <location>
        <begin position="1"/>
        <end position="21"/>
    </location>
</feature>
<gene>
    <name evidence="2" type="ORF">MPAN_006830</name>
</gene>
<evidence type="ECO:0000313" key="2">
    <source>
        <dbReference type="EMBL" id="BCR35790.1"/>
    </source>
</evidence>
<keyword evidence="1" id="KW-0732">Signal</keyword>
<dbReference type="AlphaFoldDB" id="A0A7U9TGM4"/>
<protein>
    <submittedName>
        <fullName evidence="2">ABC transporter substrate-binding protein</fullName>
    </submittedName>
</protein>
<sequence>MKKIVSLLMVLILGFVLVACGGDDPLDPTGPVQTIQLSYADWGDPEFNQKMIDAFEVKYPNIKVTLRTDIEGSGEAFTGNLITAAQAGLLPDVFATDNVPTIINAGLTLDVAQYWDADVDTDSVYDNIALTGVYNGKRFAVPSFQFLKGIMINLDIFEEANLTTVDGKYRIDNDGYPVKDWTFEEFIEVAKAIKNFEINPADDTLVDPANTVVGLDTWYGSPDFQQVWPMMEDENVQYDTWDGTQFNYTSDDWVYAMEQKVEMHQLTNGTTTRFTTEVYDANTILQQYLIQFGVGAMDIEGSWQFWVLNEAKETSDINLGFWPYPSGDAGLFPPTILDYQAVSSQTDHPEEAYLLAKWMTFGEEGWEARLDLLEADFDEAEAAGITPMYLDRFPVANYPGVWDRVYDLVDGIEGIDYTFNRIEYAKPDLDKWLPGYKDFWAWVNDPENPYNWENLVQAGPQAVETYAVQWENKANEIVQGQLETLGSDTE</sequence>
<evidence type="ECO:0000256" key="1">
    <source>
        <dbReference type="SAM" id="SignalP"/>
    </source>
</evidence>
<dbReference type="KEGG" id="manr:MPAN_006830"/>
<reference evidence="2" key="1">
    <citation type="submission" date="2021-01" db="EMBL/GenBank/DDBJ databases">
        <title>Draft genome sequence of Acholeplasmataceae bacterium strain Mahy22.</title>
        <authorList>
            <person name="Watanabe M."/>
            <person name="Kojima H."/>
            <person name="Fukui M."/>
        </authorList>
    </citation>
    <scope>NUCLEOTIDE SEQUENCE</scope>
    <source>
        <strain evidence="2">Mahy22</strain>
    </source>
</reference>
<dbReference type="InterPro" id="IPR050490">
    <property type="entry name" value="Bact_solute-bd_prot1"/>
</dbReference>
<dbReference type="Gene3D" id="3.40.190.10">
    <property type="entry name" value="Periplasmic binding protein-like II"/>
    <property type="match status" value="1"/>
</dbReference>
<name>A0A7U9TGM4_9MOLU</name>
<dbReference type="SUPFAM" id="SSF53850">
    <property type="entry name" value="Periplasmic binding protein-like II"/>
    <property type="match status" value="1"/>
</dbReference>
<dbReference type="Proteomes" id="UP000620133">
    <property type="component" value="Chromosome"/>
</dbReference>
<proteinExistence type="predicted"/>
<dbReference type="PANTHER" id="PTHR43649">
    <property type="entry name" value="ARABINOSE-BINDING PROTEIN-RELATED"/>
    <property type="match status" value="1"/>
</dbReference>
<keyword evidence="3" id="KW-1185">Reference proteome</keyword>
<feature type="chain" id="PRO_5035257209" evidence="1">
    <location>
        <begin position="22"/>
        <end position="490"/>
    </location>
</feature>
<evidence type="ECO:0000313" key="3">
    <source>
        <dbReference type="Proteomes" id="UP000620133"/>
    </source>
</evidence>
<organism evidence="2 3">
    <name type="scientific">Mariniplasma anaerobium</name>
    <dbReference type="NCBI Taxonomy" id="2735436"/>
    <lineage>
        <taxon>Bacteria</taxon>
        <taxon>Bacillati</taxon>
        <taxon>Mycoplasmatota</taxon>
        <taxon>Mollicutes</taxon>
        <taxon>Acholeplasmatales</taxon>
        <taxon>Acholeplasmataceae</taxon>
        <taxon>Mariniplasma</taxon>
    </lineage>
</organism>
<dbReference type="PROSITE" id="PS51257">
    <property type="entry name" value="PROKAR_LIPOPROTEIN"/>
    <property type="match status" value="1"/>
</dbReference>
<dbReference type="PANTHER" id="PTHR43649:SF12">
    <property type="entry name" value="DIACETYLCHITOBIOSE BINDING PROTEIN DASA"/>
    <property type="match status" value="1"/>
</dbReference>